<dbReference type="GO" id="GO:0030042">
    <property type="term" value="P:actin filament depolymerization"/>
    <property type="evidence" value="ECO:0007669"/>
    <property type="project" value="TreeGrafter"/>
</dbReference>
<dbReference type="PANTHER" id="PTHR13759:SF1">
    <property type="entry name" value="TWINFILIN"/>
    <property type="match status" value="1"/>
</dbReference>
<evidence type="ECO:0000313" key="11">
    <source>
        <dbReference type="Proteomes" id="UP000750334"/>
    </source>
</evidence>
<dbReference type="OrthoDB" id="10006997at2759"/>
<proteinExistence type="inferred from homology"/>
<dbReference type="CDD" id="cd11284">
    <property type="entry name" value="ADF_Twf-C_like"/>
    <property type="match status" value="1"/>
</dbReference>
<reference evidence="10 11" key="1">
    <citation type="submission" date="2020-11" db="EMBL/GenBank/DDBJ databases">
        <title>Kefir isolates.</title>
        <authorList>
            <person name="Marcisauskas S."/>
            <person name="Kim Y."/>
            <person name="Blasche S."/>
        </authorList>
    </citation>
    <scope>NUCLEOTIDE SEQUENCE [LARGE SCALE GENOMIC DNA]</scope>
    <source>
        <strain evidence="10 11">OG2</strain>
    </source>
</reference>
<name>A0A9P6W9L9_MAUEX</name>
<evidence type="ECO:0000259" key="9">
    <source>
        <dbReference type="PROSITE" id="PS51263"/>
    </source>
</evidence>
<dbReference type="GO" id="GO:0003785">
    <property type="term" value="F:actin monomer binding"/>
    <property type="evidence" value="ECO:0007669"/>
    <property type="project" value="TreeGrafter"/>
</dbReference>
<protein>
    <submittedName>
        <fullName evidence="10">Twinfilin-1</fullName>
    </submittedName>
</protein>
<evidence type="ECO:0000256" key="8">
    <source>
        <dbReference type="SAM" id="MobiDB-lite"/>
    </source>
</evidence>
<evidence type="ECO:0000256" key="5">
    <source>
        <dbReference type="ARBA" id="ARBA00023203"/>
    </source>
</evidence>
<dbReference type="Proteomes" id="UP000750334">
    <property type="component" value="Unassembled WGS sequence"/>
</dbReference>
<sequence>MAIKPTVVQLEFIFTFSWELSIKEQLNTINQGIKYNTTIKMSNQSGISANEDLLNAIRTAENNSLVIIEAKISNDSTVVEFKNKYHNVHNLLSDLDSEPSYILIKDNTKNTDLYDFISFVPDLAPVRSKMLYASTKNTLLRQIGSNLINKQVMLSEPQEIIDFINTSSNGNSEQTLLTESEKIGLQINEEQRNMRATQGHQLVSQNNGTPNSLTFEVSTGNGSINSLFESNNVVAFKINMDNEKVEIVEQKTINSPNEITLISDSPSYTIYKNGSLYYFIYSCPSGSKVKERMLYASNKQGFINHLSNSHINFTKILEIGDSDELELSLISSSNEAELKQTEEASKVNNNTQKFNRPKGPARRKR</sequence>
<dbReference type="AlphaFoldDB" id="A0A9P6W9L9"/>
<evidence type="ECO:0000256" key="6">
    <source>
        <dbReference type="ARBA" id="ARBA00023212"/>
    </source>
</evidence>
<dbReference type="GO" id="GO:0051016">
    <property type="term" value="P:barbed-end actin filament capping"/>
    <property type="evidence" value="ECO:0007669"/>
    <property type="project" value="TreeGrafter"/>
</dbReference>
<evidence type="ECO:0000256" key="7">
    <source>
        <dbReference type="ARBA" id="ARBA00038532"/>
    </source>
</evidence>
<dbReference type="Gene3D" id="3.40.20.10">
    <property type="entry name" value="Severin"/>
    <property type="match status" value="2"/>
</dbReference>
<dbReference type="CDD" id="cd11285">
    <property type="entry name" value="ADF_Twf-N_like"/>
    <property type="match status" value="1"/>
</dbReference>
<dbReference type="GO" id="GO:0005737">
    <property type="term" value="C:cytoplasm"/>
    <property type="evidence" value="ECO:0007669"/>
    <property type="project" value="TreeGrafter"/>
</dbReference>
<keyword evidence="4" id="KW-0677">Repeat</keyword>
<dbReference type="SUPFAM" id="SSF55753">
    <property type="entry name" value="Actin depolymerizing proteins"/>
    <property type="match status" value="2"/>
</dbReference>
<evidence type="ECO:0000256" key="3">
    <source>
        <dbReference type="ARBA" id="ARBA00022490"/>
    </source>
</evidence>
<comment type="subcellular location">
    <subcellularLocation>
        <location evidence="1">Cytoplasm</location>
        <location evidence="1">Cytoskeleton</location>
    </subcellularLocation>
</comment>
<dbReference type="InterPro" id="IPR028458">
    <property type="entry name" value="Twinfilin"/>
</dbReference>
<dbReference type="EMBL" id="PUHR01000083">
    <property type="protein sequence ID" value="KAG0668014.1"/>
    <property type="molecule type" value="Genomic_DNA"/>
</dbReference>
<keyword evidence="6" id="KW-0206">Cytoskeleton</keyword>
<dbReference type="SMART" id="SM00102">
    <property type="entry name" value="ADF"/>
    <property type="match status" value="2"/>
</dbReference>
<dbReference type="GO" id="GO:0005884">
    <property type="term" value="C:actin filament"/>
    <property type="evidence" value="ECO:0007669"/>
    <property type="project" value="TreeGrafter"/>
</dbReference>
<comment type="caution">
    <text evidence="10">The sequence shown here is derived from an EMBL/GenBank/DDBJ whole genome shotgun (WGS) entry which is preliminary data.</text>
</comment>
<comment type="similarity">
    <text evidence="2">Belongs to the actin-binding proteins ADF family. Twinfilin subfamily.</text>
</comment>
<dbReference type="PANTHER" id="PTHR13759">
    <property type="entry name" value="TWINFILIN"/>
    <property type="match status" value="1"/>
</dbReference>
<evidence type="ECO:0000313" key="10">
    <source>
        <dbReference type="EMBL" id="KAG0668014.1"/>
    </source>
</evidence>
<dbReference type="InterPro" id="IPR029006">
    <property type="entry name" value="ADF-H/Gelsolin-like_dom_sf"/>
</dbReference>
<keyword evidence="11" id="KW-1185">Reference proteome</keyword>
<dbReference type="InterPro" id="IPR002108">
    <property type="entry name" value="ADF-H"/>
</dbReference>
<evidence type="ECO:0000256" key="2">
    <source>
        <dbReference type="ARBA" id="ARBA00009557"/>
    </source>
</evidence>
<feature type="compositionally biased region" description="Basic residues" evidence="8">
    <location>
        <begin position="355"/>
        <end position="365"/>
    </location>
</feature>
<gene>
    <name evidence="10" type="primary">TWF1</name>
    <name evidence="10" type="ORF">C6P45_005150</name>
</gene>
<comment type="subunit">
    <text evidence="7">Interacts with G-actin; ADP-actin form.</text>
</comment>
<dbReference type="GO" id="GO:0051015">
    <property type="term" value="F:actin filament binding"/>
    <property type="evidence" value="ECO:0007669"/>
    <property type="project" value="TreeGrafter"/>
</dbReference>
<organism evidence="10 11">
    <name type="scientific">Maudiozyma exigua</name>
    <name type="common">Yeast</name>
    <name type="synonym">Kazachstania exigua</name>
    <dbReference type="NCBI Taxonomy" id="34358"/>
    <lineage>
        <taxon>Eukaryota</taxon>
        <taxon>Fungi</taxon>
        <taxon>Dikarya</taxon>
        <taxon>Ascomycota</taxon>
        <taxon>Saccharomycotina</taxon>
        <taxon>Saccharomycetes</taxon>
        <taxon>Saccharomycetales</taxon>
        <taxon>Saccharomycetaceae</taxon>
        <taxon>Maudiozyma</taxon>
    </lineage>
</organism>
<dbReference type="PROSITE" id="PS51263">
    <property type="entry name" value="ADF_H"/>
    <property type="match status" value="1"/>
</dbReference>
<keyword evidence="5" id="KW-0009">Actin-binding</keyword>
<keyword evidence="3" id="KW-0963">Cytoplasm</keyword>
<feature type="region of interest" description="Disordered" evidence="8">
    <location>
        <begin position="340"/>
        <end position="365"/>
    </location>
</feature>
<evidence type="ECO:0000256" key="4">
    <source>
        <dbReference type="ARBA" id="ARBA00022737"/>
    </source>
</evidence>
<accession>A0A9P6W9L9</accession>
<feature type="domain" description="ADF-H" evidence="9">
    <location>
        <begin position="38"/>
        <end position="170"/>
    </location>
</feature>
<evidence type="ECO:0000256" key="1">
    <source>
        <dbReference type="ARBA" id="ARBA00004245"/>
    </source>
</evidence>
<dbReference type="Pfam" id="PF00241">
    <property type="entry name" value="Cofilin_ADF"/>
    <property type="match status" value="2"/>
</dbReference>